<name>A0A9N9IZN2_9GLOM</name>
<dbReference type="GO" id="GO:0008420">
    <property type="term" value="F:RNA polymerase II CTD heptapeptide repeat phosphatase activity"/>
    <property type="evidence" value="ECO:0007669"/>
    <property type="project" value="UniProtKB-ARBA"/>
</dbReference>
<dbReference type="Pfam" id="PF04722">
    <property type="entry name" value="Ssu72"/>
    <property type="match status" value="1"/>
</dbReference>
<evidence type="ECO:0000256" key="5">
    <source>
        <dbReference type="ARBA" id="ARBA00022912"/>
    </source>
</evidence>
<evidence type="ECO:0000256" key="2">
    <source>
        <dbReference type="ARBA" id="ARBA00008978"/>
    </source>
</evidence>
<dbReference type="GO" id="GO:0005847">
    <property type="term" value="C:mRNA cleavage and polyadenylation specificity factor complex"/>
    <property type="evidence" value="ECO:0007669"/>
    <property type="project" value="UniProtKB-ARBA"/>
</dbReference>
<dbReference type="EC" id="3.1.3.16" evidence="9"/>
<dbReference type="Gene3D" id="3.40.50.2300">
    <property type="match status" value="2"/>
</dbReference>
<comment type="function">
    <text evidence="9">Component of the cleavage and polyadenylation factor (CPF) complex, which plays a key role in polyadenylation-dependent pre-mRNA 3'-end formation and cooperates with cleavage factors including the CFIA complex and NAB4/CFIB. SSU72 is required for 3'-end formation of snoRNAs.</text>
</comment>
<dbReference type="FunFam" id="3.40.50.2300:FF:000039">
    <property type="entry name" value="RNA polymerase II subunit A C-terminal domain phosphatase"/>
    <property type="match status" value="1"/>
</dbReference>
<dbReference type="Proteomes" id="UP000789342">
    <property type="component" value="Unassembled WGS sequence"/>
</dbReference>
<accession>A0A9N9IZN2</accession>
<proteinExistence type="inferred from homology"/>
<dbReference type="InterPro" id="IPR006811">
    <property type="entry name" value="RNA_pol_II_suA"/>
</dbReference>
<keyword evidence="6 9" id="KW-0539">Nucleus</keyword>
<comment type="subunit">
    <text evidence="9">Component of the cleavage and polyadenylation factor (CPF) complex.</text>
</comment>
<comment type="catalytic activity">
    <reaction evidence="7 9">
        <text>O-phospho-L-seryl-[protein] + H2O = L-seryl-[protein] + phosphate</text>
        <dbReference type="Rhea" id="RHEA:20629"/>
        <dbReference type="Rhea" id="RHEA-COMP:9863"/>
        <dbReference type="Rhea" id="RHEA-COMP:11604"/>
        <dbReference type="ChEBI" id="CHEBI:15377"/>
        <dbReference type="ChEBI" id="CHEBI:29999"/>
        <dbReference type="ChEBI" id="CHEBI:43474"/>
        <dbReference type="ChEBI" id="CHEBI:83421"/>
        <dbReference type="EC" id="3.1.3.16"/>
    </reaction>
</comment>
<comment type="caution">
    <text evidence="10">The sequence shown here is derived from an EMBL/GenBank/DDBJ whole genome shotgun (WGS) entry which is preliminary data.</text>
</comment>
<evidence type="ECO:0000313" key="11">
    <source>
        <dbReference type="Proteomes" id="UP000789342"/>
    </source>
</evidence>
<reference evidence="10" key="1">
    <citation type="submission" date="2021-06" db="EMBL/GenBank/DDBJ databases">
        <authorList>
            <person name="Kallberg Y."/>
            <person name="Tangrot J."/>
            <person name="Rosling A."/>
        </authorList>
    </citation>
    <scope>NUCLEOTIDE SEQUENCE</scope>
    <source>
        <strain evidence="10">CL551</strain>
    </source>
</reference>
<evidence type="ECO:0000256" key="7">
    <source>
        <dbReference type="ARBA" id="ARBA00047761"/>
    </source>
</evidence>
<dbReference type="EMBL" id="CAJVPV010036434">
    <property type="protein sequence ID" value="CAG8753184.1"/>
    <property type="molecule type" value="Genomic_DNA"/>
</dbReference>
<comment type="similarity">
    <text evidence="2 9">Belongs to the SSU72 phosphatase family.</text>
</comment>
<dbReference type="AlphaFoldDB" id="A0A9N9IZN2"/>
<evidence type="ECO:0000256" key="6">
    <source>
        <dbReference type="ARBA" id="ARBA00023242"/>
    </source>
</evidence>
<evidence type="ECO:0000256" key="1">
    <source>
        <dbReference type="ARBA" id="ARBA00004123"/>
    </source>
</evidence>
<dbReference type="GO" id="GO:0031124">
    <property type="term" value="P:mRNA 3'-end processing"/>
    <property type="evidence" value="ECO:0007669"/>
    <property type="project" value="UniProtKB-ARBA"/>
</dbReference>
<evidence type="ECO:0000256" key="9">
    <source>
        <dbReference type="RuleBase" id="RU369031"/>
    </source>
</evidence>
<dbReference type="OrthoDB" id="57957at2759"/>
<comment type="function">
    <text evidence="9">Processively dephosphorylates Ser-5 of the heptad repeats YSPTSPS in the C-terminal domain of the largest RNA polymerase II subunit (RPB1).</text>
</comment>
<evidence type="ECO:0000256" key="4">
    <source>
        <dbReference type="ARBA" id="ARBA00022801"/>
    </source>
</evidence>
<organism evidence="10 11">
    <name type="scientific">Acaulospora morrowiae</name>
    <dbReference type="NCBI Taxonomy" id="94023"/>
    <lineage>
        <taxon>Eukaryota</taxon>
        <taxon>Fungi</taxon>
        <taxon>Fungi incertae sedis</taxon>
        <taxon>Mucoromycota</taxon>
        <taxon>Glomeromycotina</taxon>
        <taxon>Glomeromycetes</taxon>
        <taxon>Diversisporales</taxon>
        <taxon>Acaulosporaceae</taxon>
        <taxon>Acaulospora</taxon>
    </lineage>
</organism>
<evidence type="ECO:0000256" key="3">
    <source>
        <dbReference type="ARBA" id="ARBA00022664"/>
    </source>
</evidence>
<evidence type="ECO:0000313" key="10">
    <source>
        <dbReference type="EMBL" id="CAG8753184.1"/>
    </source>
</evidence>
<keyword evidence="3 9" id="KW-0507">mRNA processing</keyword>
<feature type="non-terminal residue" evidence="10">
    <location>
        <position position="246"/>
    </location>
</feature>
<comment type="catalytic activity">
    <reaction evidence="8 9">
        <text>O-phospho-L-threonyl-[protein] + H2O = L-threonyl-[protein] + phosphate</text>
        <dbReference type="Rhea" id="RHEA:47004"/>
        <dbReference type="Rhea" id="RHEA-COMP:11060"/>
        <dbReference type="Rhea" id="RHEA-COMP:11605"/>
        <dbReference type="ChEBI" id="CHEBI:15377"/>
        <dbReference type="ChEBI" id="CHEBI:30013"/>
        <dbReference type="ChEBI" id="CHEBI:43474"/>
        <dbReference type="ChEBI" id="CHEBI:61977"/>
        <dbReference type="EC" id="3.1.3.16"/>
    </reaction>
</comment>
<protein>
    <recommendedName>
        <fullName evidence="9">RNA polymerase II subunit A C-terminal domain phosphatase SSU72</fullName>
        <shortName evidence="9">CTD phosphatase SSU72</shortName>
        <ecNumber evidence="9">3.1.3.16</ecNumber>
    </recommendedName>
</protein>
<sequence>MYHPSYLVHVDGRVQKKSYNITHCVSQKPDRQDILNHMTNRKYKISKRQKCRVRNRKMGRSYAVVCASNQNRSMEAHHVLAKCGFQVSSYGTGSAVRLPGPSIERPNIYPFGTPYDYMYQDLLSKDPKLYKQNGLLDMLDRNRKIKLAPEQWSTNAKDDFDVIISCEERCFDVICEELTERGESRNKPVHIINIDIKDNHEDAMLGGRAILQLAQMIDSEQVTDLDEEMPNILQEWQGKYKYDIFH</sequence>
<keyword evidence="11" id="KW-1185">Reference proteome</keyword>
<evidence type="ECO:0000256" key="8">
    <source>
        <dbReference type="ARBA" id="ARBA00048336"/>
    </source>
</evidence>
<gene>
    <name evidence="10" type="ORF">AMORRO_LOCUS15439</name>
</gene>
<keyword evidence="5 9" id="KW-0904">Protein phosphatase</keyword>
<dbReference type="PANTHER" id="PTHR20383">
    <property type="entry name" value="RNA POLYMERASE II SUBUNIT A C-TERMINAL DOMAIN PHOSPHATASE"/>
    <property type="match status" value="1"/>
</dbReference>
<comment type="subcellular location">
    <subcellularLocation>
        <location evidence="1 9">Nucleus</location>
    </subcellularLocation>
</comment>
<keyword evidence="4 9" id="KW-0378">Hydrolase</keyword>